<keyword evidence="1" id="KW-0472">Membrane</keyword>
<name>A0A7W7Y8S8_9BACT</name>
<feature type="transmembrane region" description="Helical" evidence="1">
    <location>
        <begin position="15"/>
        <end position="36"/>
    </location>
</feature>
<accession>A0A7W7Y8S8</accession>
<proteinExistence type="predicted"/>
<dbReference type="NCBIfam" id="TIGR02532">
    <property type="entry name" value="IV_pilin_GFxxxE"/>
    <property type="match status" value="1"/>
</dbReference>
<keyword evidence="1" id="KW-0812">Transmembrane</keyword>
<sequence length="135" mass="14720">MSPFAFIYSRLKPRGFSLVEMMACVSIIGIIAFMAIPSVTRMRSDSERNLAIARAEALNLAQASFMQVRGRTQAALDWASAGSNDAKYNLLRPYLSYAESSLAVYLPAGYAVTFPPSITSMTKVSLSSPTGVIYY</sequence>
<evidence type="ECO:0000256" key="1">
    <source>
        <dbReference type="SAM" id="Phobius"/>
    </source>
</evidence>
<dbReference type="SUPFAM" id="SSF54523">
    <property type="entry name" value="Pili subunits"/>
    <property type="match status" value="1"/>
</dbReference>
<dbReference type="InterPro" id="IPR045584">
    <property type="entry name" value="Pilin-like"/>
</dbReference>
<reference evidence="2 3" key="1">
    <citation type="submission" date="2020-08" db="EMBL/GenBank/DDBJ databases">
        <title>Genomic Encyclopedia of Type Strains, Phase IV (KMG-IV): sequencing the most valuable type-strain genomes for metagenomic binning, comparative biology and taxonomic classification.</title>
        <authorList>
            <person name="Goeker M."/>
        </authorList>
    </citation>
    <scope>NUCLEOTIDE SEQUENCE [LARGE SCALE GENOMIC DNA]</scope>
    <source>
        <strain evidence="2 3">DSM 12252</strain>
    </source>
</reference>
<evidence type="ECO:0000313" key="2">
    <source>
        <dbReference type="EMBL" id="MBB5031748.1"/>
    </source>
</evidence>
<keyword evidence="3" id="KW-1185">Reference proteome</keyword>
<dbReference type="Pfam" id="PF07963">
    <property type="entry name" value="N_methyl"/>
    <property type="match status" value="1"/>
</dbReference>
<comment type="caution">
    <text evidence="2">The sequence shown here is derived from an EMBL/GenBank/DDBJ whole genome shotgun (WGS) entry which is preliminary data.</text>
</comment>
<gene>
    <name evidence="2" type="ORF">HNQ65_001316</name>
</gene>
<dbReference type="RefSeq" id="WP_184338680.1">
    <property type="nucleotide sequence ID" value="NZ_JACHIG010000002.1"/>
</dbReference>
<dbReference type="Proteomes" id="UP000590740">
    <property type="component" value="Unassembled WGS sequence"/>
</dbReference>
<dbReference type="EMBL" id="JACHIG010000002">
    <property type="protein sequence ID" value="MBB5031748.1"/>
    <property type="molecule type" value="Genomic_DNA"/>
</dbReference>
<keyword evidence="1" id="KW-1133">Transmembrane helix</keyword>
<organism evidence="2 3">
    <name type="scientific">Prosthecobacter vanneervenii</name>
    <dbReference type="NCBI Taxonomy" id="48466"/>
    <lineage>
        <taxon>Bacteria</taxon>
        <taxon>Pseudomonadati</taxon>
        <taxon>Verrucomicrobiota</taxon>
        <taxon>Verrucomicrobiia</taxon>
        <taxon>Verrucomicrobiales</taxon>
        <taxon>Verrucomicrobiaceae</taxon>
        <taxon>Prosthecobacter</taxon>
    </lineage>
</organism>
<evidence type="ECO:0000313" key="3">
    <source>
        <dbReference type="Proteomes" id="UP000590740"/>
    </source>
</evidence>
<dbReference type="Gene3D" id="3.30.700.10">
    <property type="entry name" value="Glycoprotein, Type 4 Pilin"/>
    <property type="match status" value="1"/>
</dbReference>
<protein>
    <submittedName>
        <fullName evidence="2">Prepilin-type N-terminal cleavage/methylation domain-containing protein</fullName>
    </submittedName>
</protein>
<dbReference type="AlphaFoldDB" id="A0A7W7Y8S8"/>
<dbReference type="InterPro" id="IPR012902">
    <property type="entry name" value="N_methyl_site"/>
</dbReference>